<dbReference type="InterPro" id="IPR011006">
    <property type="entry name" value="CheY-like_superfamily"/>
</dbReference>
<evidence type="ECO:0000259" key="10">
    <source>
        <dbReference type="PROSITE" id="PS50110"/>
    </source>
</evidence>
<dbReference type="Pfam" id="PF02518">
    <property type="entry name" value="HATPase_c"/>
    <property type="match status" value="1"/>
</dbReference>
<keyword evidence="12" id="KW-1185">Reference proteome</keyword>
<dbReference type="SMART" id="SM00388">
    <property type="entry name" value="HisKA"/>
    <property type="match status" value="1"/>
</dbReference>
<dbReference type="EC" id="2.7.13.3" evidence="2"/>
<evidence type="ECO:0000256" key="2">
    <source>
        <dbReference type="ARBA" id="ARBA00012438"/>
    </source>
</evidence>
<dbReference type="InterPro" id="IPR036097">
    <property type="entry name" value="HisK_dim/P_sf"/>
</dbReference>
<dbReference type="AlphaFoldDB" id="A0A517MLL6"/>
<feature type="coiled-coil region" evidence="7">
    <location>
        <begin position="127"/>
        <end position="182"/>
    </location>
</feature>
<dbReference type="InterPro" id="IPR036890">
    <property type="entry name" value="HATPase_C_sf"/>
</dbReference>
<evidence type="ECO:0000256" key="6">
    <source>
        <dbReference type="PROSITE-ProRule" id="PRU00169"/>
    </source>
</evidence>
<dbReference type="SUPFAM" id="SSF47384">
    <property type="entry name" value="Homodimeric domain of signal transducing histidine kinase"/>
    <property type="match status" value="1"/>
</dbReference>
<dbReference type="FunFam" id="3.30.565.10:FF:000006">
    <property type="entry name" value="Sensor histidine kinase WalK"/>
    <property type="match status" value="1"/>
</dbReference>
<dbReference type="PANTHER" id="PTHR43547:SF2">
    <property type="entry name" value="HYBRID SIGNAL TRANSDUCTION HISTIDINE KINASE C"/>
    <property type="match status" value="1"/>
</dbReference>
<dbReference type="SMART" id="SM00387">
    <property type="entry name" value="HATPase_c"/>
    <property type="match status" value="1"/>
</dbReference>
<proteinExistence type="predicted"/>
<evidence type="ECO:0000259" key="9">
    <source>
        <dbReference type="PROSITE" id="PS50109"/>
    </source>
</evidence>
<dbReference type="Gene3D" id="3.30.565.10">
    <property type="entry name" value="Histidine kinase-like ATPase, C-terminal domain"/>
    <property type="match status" value="1"/>
</dbReference>
<dbReference type="InterPro" id="IPR004358">
    <property type="entry name" value="Sig_transdc_His_kin-like_C"/>
</dbReference>
<keyword evidence="3 6" id="KW-0597">Phosphoprotein</keyword>
<evidence type="ECO:0000256" key="3">
    <source>
        <dbReference type="ARBA" id="ARBA00022553"/>
    </source>
</evidence>
<feature type="domain" description="Response regulatory" evidence="10">
    <location>
        <begin position="8"/>
        <end position="124"/>
    </location>
</feature>
<dbReference type="InterPro" id="IPR000626">
    <property type="entry name" value="Ubiquitin-like_dom"/>
</dbReference>
<dbReference type="InterPro" id="IPR005467">
    <property type="entry name" value="His_kinase_dom"/>
</dbReference>
<comment type="catalytic activity">
    <reaction evidence="1">
        <text>ATP + protein L-histidine = ADP + protein N-phospho-L-histidine.</text>
        <dbReference type="EC" id="2.7.13.3"/>
    </reaction>
</comment>
<dbReference type="EMBL" id="CP036262">
    <property type="protein sequence ID" value="QDS95786.1"/>
    <property type="molecule type" value="Genomic_DNA"/>
</dbReference>
<dbReference type="Pfam" id="PF00072">
    <property type="entry name" value="Response_reg"/>
    <property type="match status" value="1"/>
</dbReference>
<keyword evidence="7" id="KW-0175">Coiled coil</keyword>
<evidence type="ECO:0000313" key="12">
    <source>
        <dbReference type="Proteomes" id="UP000320672"/>
    </source>
</evidence>
<dbReference type="InterPro" id="IPR003594">
    <property type="entry name" value="HATPase_dom"/>
</dbReference>
<evidence type="ECO:0000256" key="4">
    <source>
        <dbReference type="ARBA" id="ARBA00022679"/>
    </source>
</evidence>
<name>A0A517MLL6_9BACT</name>
<evidence type="ECO:0000259" key="8">
    <source>
        <dbReference type="PROSITE" id="PS50053"/>
    </source>
</evidence>
<dbReference type="InterPro" id="IPR003661">
    <property type="entry name" value="HisK_dim/P_dom"/>
</dbReference>
<dbReference type="PANTHER" id="PTHR43547">
    <property type="entry name" value="TWO-COMPONENT HISTIDINE KINASE"/>
    <property type="match status" value="1"/>
</dbReference>
<dbReference type="SUPFAM" id="SSF52172">
    <property type="entry name" value="CheY-like"/>
    <property type="match status" value="1"/>
</dbReference>
<dbReference type="SUPFAM" id="SSF55874">
    <property type="entry name" value="ATPase domain of HSP90 chaperone/DNA topoisomerase II/histidine kinase"/>
    <property type="match status" value="1"/>
</dbReference>
<dbReference type="PROSITE" id="PS50109">
    <property type="entry name" value="HIS_KIN"/>
    <property type="match status" value="1"/>
</dbReference>
<dbReference type="RefSeq" id="WP_218932790.1">
    <property type="nucleotide sequence ID" value="NZ_CP036262.1"/>
</dbReference>
<dbReference type="PROSITE" id="PS50110">
    <property type="entry name" value="RESPONSE_REGULATORY"/>
    <property type="match status" value="1"/>
</dbReference>
<dbReference type="InterPro" id="IPR001789">
    <property type="entry name" value="Sig_transdc_resp-reg_receiver"/>
</dbReference>
<dbReference type="CDD" id="cd00082">
    <property type="entry name" value="HisKA"/>
    <property type="match status" value="1"/>
</dbReference>
<dbReference type="SMART" id="SM00448">
    <property type="entry name" value="REC"/>
    <property type="match status" value="1"/>
</dbReference>
<accession>A0A517MLL6</accession>
<sequence>MSDKDAINILLIDDDIDDVRVLQRLLLRMPQQYNVDHGSTLGEGLQLTSTSQYQVIFTDLGLPDATGLEAITALNQACPDAAVIAHTGLNEEPLRIEALSQGAVDFLSKQDLSAISLKRCISENLHRSQLQENIRCLYRAMREKKEMVEAQAAKLTEQARELEEKNQNLKKLCDSAQKFINNVSHEFRTPLCVVKQYSSLIADAVVGPVNDEQTRMLRVIEDRVDDLNNMVDDMLDINRHEAGLLAAARKQCHATEIIERVLPVLQQRASLRDIRLDTEFDPSLPAIFCDPEKVTRTLINLAVNAIKFSPPNSTVRIQVTSEPTKNQIRISIQDQGEGIPADQQKQIFKRFRRLNEPRESSTIGFGLGLNIAEELVELNLGSMALQSTVGEGSTFSFTVPFQDAAEILKRHIQHSTAASGPTYFPISVVRISNPNATFDGEQHESEEIQAFLNNLLFSRDLLLPFPPNEWLVFLATNSQGVEGFAKRLNKQTETANRNRPIGKLPALQLEPIGTFDAVSQAKRLYDLIPVEAHVQ</sequence>
<dbReference type="Pfam" id="PF00512">
    <property type="entry name" value="HisKA"/>
    <property type="match status" value="1"/>
</dbReference>
<dbReference type="GO" id="GO:0000155">
    <property type="term" value="F:phosphorelay sensor kinase activity"/>
    <property type="evidence" value="ECO:0007669"/>
    <property type="project" value="InterPro"/>
</dbReference>
<feature type="modified residue" description="4-aspartylphosphate" evidence="6">
    <location>
        <position position="59"/>
    </location>
</feature>
<evidence type="ECO:0000256" key="7">
    <source>
        <dbReference type="SAM" id="Coils"/>
    </source>
</evidence>
<dbReference type="PRINTS" id="PR00344">
    <property type="entry name" value="BCTRLSENSOR"/>
</dbReference>
<protein>
    <recommendedName>
        <fullName evidence="2">histidine kinase</fullName>
        <ecNumber evidence="2">2.7.13.3</ecNumber>
    </recommendedName>
</protein>
<dbReference type="Proteomes" id="UP000320672">
    <property type="component" value="Chromosome"/>
</dbReference>
<dbReference type="CDD" id="cd00156">
    <property type="entry name" value="REC"/>
    <property type="match status" value="1"/>
</dbReference>
<gene>
    <name evidence="11" type="primary">pleC_2</name>
    <name evidence="11" type="ORF">FF011L_45870</name>
</gene>
<evidence type="ECO:0000256" key="5">
    <source>
        <dbReference type="ARBA" id="ARBA00022777"/>
    </source>
</evidence>
<keyword evidence="5" id="KW-0418">Kinase</keyword>
<dbReference type="PROSITE" id="PS50053">
    <property type="entry name" value="UBIQUITIN_2"/>
    <property type="match status" value="1"/>
</dbReference>
<dbReference type="Gene3D" id="1.10.287.130">
    <property type="match status" value="1"/>
</dbReference>
<feature type="domain" description="Histidine kinase" evidence="9">
    <location>
        <begin position="182"/>
        <end position="403"/>
    </location>
</feature>
<dbReference type="KEGG" id="rml:FF011L_45870"/>
<evidence type="ECO:0000313" key="11">
    <source>
        <dbReference type="EMBL" id="QDS95786.1"/>
    </source>
</evidence>
<evidence type="ECO:0000256" key="1">
    <source>
        <dbReference type="ARBA" id="ARBA00000085"/>
    </source>
</evidence>
<feature type="domain" description="Ubiquitin-like" evidence="8">
    <location>
        <begin position="299"/>
        <end position="365"/>
    </location>
</feature>
<reference evidence="11 12" key="1">
    <citation type="submission" date="2019-02" db="EMBL/GenBank/DDBJ databases">
        <title>Deep-cultivation of Planctomycetes and their phenomic and genomic characterization uncovers novel biology.</title>
        <authorList>
            <person name="Wiegand S."/>
            <person name="Jogler M."/>
            <person name="Boedeker C."/>
            <person name="Pinto D."/>
            <person name="Vollmers J."/>
            <person name="Rivas-Marin E."/>
            <person name="Kohn T."/>
            <person name="Peeters S.H."/>
            <person name="Heuer A."/>
            <person name="Rast P."/>
            <person name="Oberbeckmann S."/>
            <person name="Bunk B."/>
            <person name="Jeske O."/>
            <person name="Meyerdierks A."/>
            <person name="Storesund J.E."/>
            <person name="Kallscheuer N."/>
            <person name="Luecker S."/>
            <person name="Lage O.M."/>
            <person name="Pohl T."/>
            <person name="Merkel B.J."/>
            <person name="Hornburger P."/>
            <person name="Mueller R.-W."/>
            <person name="Bruemmer F."/>
            <person name="Labrenz M."/>
            <person name="Spormann A.M."/>
            <person name="Op den Camp H."/>
            <person name="Overmann J."/>
            <person name="Amann R."/>
            <person name="Jetten M.S.M."/>
            <person name="Mascher T."/>
            <person name="Medema M.H."/>
            <person name="Devos D.P."/>
            <person name="Kaster A.-K."/>
            <person name="Ovreas L."/>
            <person name="Rohde M."/>
            <person name="Galperin M.Y."/>
            <person name="Jogler C."/>
        </authorList>
    </citation>
    <scope>NUCLEOTIDE SEQUENCE [LARGE SCALE GENOMIC DNA]</scope>
    <source>
        <strain evidence="11 12">FF011L</strain>
    </source>
</reference>
<keyword evidence="4 11" id="KW-0808">Transferase</keyword>
<organism evidence="11 12">
    <name type="scientific">Roseimaritima multifibrata</name>
    <dbReference type="NCBI Taxonomy" id="1930274"/>
    <lineage>
        <taxon>Bacteria</taxon>
        <taxon>Pseudomonadati</taxon>
        <taxon>Planctomycetota</taxon>
        <taxon>Planctomycetia</taxon>
        <taxon>Pirellulales</taxon>
        <taxon>Pirellulaceae</taxon>
        <taxon>Roseimaritima</taxon>
    </lineage>
</organism>
<dbReference type="Gene3D" id="3.40.50.2300">
    <property type="match status" value="1"/>
</dbReference>